<dbReference type="KEGG" id="vg:8746612"/>
<reference evidence="1 2" key="1">
    <citation type="journal article" date="2009" name="Proc. Natl. Acad. Sci. U.S.A.">
        <title>Giant Marseillevirus highlights the role of amoebae as a melting pot in emergence of chimeric microorganisms.</title>
        <authorList>
            <person name="Boyer M."/>
            <person name="Yutin N."/>
            <person name="Pagnier I."/>
            <person name="Barrassi L."/>
            <person name="Fournous G."/>
            <person name="Espinosa L."/>
            <person name="Robert C."/>
            <person name="Azza S."/>
            <person name="Sun S."/>
            <person name="Rossmann M.G."/>
            <person name="Suzan-Monti M."/>
            <person name="La Scola B."/>
            <person name="Koonin E.V."/>
            <person name="Raoult D."/>
        </authorList>
    </citation>
    <scope>NUCLEOTIDE SEQUENCE [LARGE SCALE GENOMIC DNA]</scope>
    <source>
        <strain evidence="1 2">T19</strain>
    </source>
</reference>
<evidence type="ECO:0000313" key="2">
    <source>
        <dbReference type="Proteomes" id="UP000029780"/>
    </source>
</evidence>
<keyword evidence="2" id="KW-1185">Reference proteome</keyword>
<dbReference type="Pfam" id="PF19262">
    <property type="entry name" value="DUF5905"/>
    <property type="match status" value="1"/>
</dbReference>
<proteinExistence type="predicted"/>
<protein>
    <submittedName>
        <fullName evidence="1">Uncharacterized protein</fullName>
    </submittedName>
</protein>
<gene>
    <name evidence="1" type="ORF">MAR_ORF375</name>
</gene>
<dbReference type="OrthoDB" id="38524at10239"/>
<accession>D2XB12</accession>
<evidence type="ECO:0000313" key="1">
    <source>
        <dbReference type="EMBL" id="ADB04139.1"/>
    </source>
</evidence>
<dbReference type="EMBL" id="GU071086">
    <property type="protein sequence ID" value="ADB04139.1"/>
    <property type="molecule type" value="Genomic_DNA"/>
</dbReference>
<organismHost>
    <name type="scientific">Acanthamoeba</name>
    <dbReference type="NCBI Taxonomy" id="5754"/>
</organismHost>
<name>D2XB12_GBMV</name>
<sequence length="139" mass="15949">MREFCTHSPLPLSQLSAFVVVENDAEWKSKNIDCLSLEALESAERGGQLFSHFLRGRTEEYLLGFGRFIDALLVMYPEDFKKEDTETALVNLLGGMPTVDLVSKYSRKTKDAIFELVLFWEKLPIEYFPESLFVALCKE</sequence>
<dbReference type="GeneID" id="8746612"/>
<organism evidence="1 2">
    <name type="scientific">Marseillevirus marseillevirus</name>
    <name type="common">GBM</name>
    <dbReference type="NCBI Taxonomy" id="694581"/>
    <lineage>
        <taxon>Viruses</taxon>
        <taxon>Varidnaviria</taxon>
        <taxon>Bamfordvirae</taxon>
        <taxon>Nucleocytoviricota</taxon>
        <taxon>Megaviricetes</taxon>
        <taxon>Pimascovirales</taxon>
        <taxon>Pimascovirales incertae sedis</taxon>
        <taxon>Marseilleviridae</taxon>
        <taxon>Marseillevirus</taxon>
        <taxon>Marseillevirus massiliense</taxon>
    </lineage>
</organism>
<dbReference type="RefSeq" id="YP_003407101.1">
    <property type="nucleotide sequence ID" value="NC_013756.1"/>
</dbReference>
<dbReference type="Proteomes" id="UP000029780">
    <property type="component" value="Segment"/>
</dbReference>
<dbReference type="InterPro" id="IPR045366">
    <property type="entry name" value="DUF5905"/>
</dbReference>